<dbReference type="InterPro" id="IPR001841">
    <property type="entry name" value="Znf_RING"/>
</dbReference>
<dbReference type="EMBL" id="CAJZBQ010000051">
    <property type="protein sequence ID" value="CAG9330570.1"/>
    <property type="molecule type" value="Genomic_DNA"/>
</dbReference>
<dbReference type="SMART" id="SM00004">
    <property type="entry name" value="NL"/>
    <property type="match status" value="1"/>
</dbReference>
<keyword evidence="1 12" id="KW-0812">Transmembrane</keyword>
<keyword evidence="4 11" id="KW-0863">Zinc-finger</keyword>
<dbReference type="Pfam" id="PF00066">
    <property type="entry name" value="Notch"/>
    <property type="match status" value="1"/>
</dbReference>
<dbReference type="Pfam" id="PF13639">
    <property type="entry name" value="zf-RING_2"/>
    <property type="match status" value="1"/>
</dbReference>
<keyword evidence="7 12" id="KW-0472">Membrane</keyword>
<comment type="caution">
    <text evidence="14">The sequence shown here is derived from an EMBL/GenBank/DDBJ whole genome shotgun (WGS) entry which is preliminary data.</text>
</comment>
<dbReference type="InterPro" id="IPR035993">
    <property type="entry name" value="Notch-like_dom_sf"/>
</dbReference>
<evidence type="ECO:0000256" key="7">
    <source>
        <dbReference type="ARBA" id="ARBA00023136"/>
    </source>
</evidence>
<keyword evidence="3" id="KW-0677">Repeat</keyword>
<dbReference type="SUPFAM" id="SSF57850">
    <property type="entry name" value="RING/U-box"/>
    <property type="match status" value="1"/>
</dbReference>
<dbReference type="SUPFAM" id="SSF90193">
    <property type="entry name" value="Notch domain"/>
    <property type="match status" value="1"/>
</dbReference>
<evidence type="ECO:0000313" key="15">
    <source>
        <dbReference type="Proteomes" id="UP001162131"/>
    </source>
</evidence>
<evidence type="ECO:0000256" key="4">
    <source>
        <dbReference type="ARBA" id="ARBA00022771"/>
    </source>
</evidence>
<gene>
    <name evidence="14" type="ORF">BSTOLATCC_MIC51152</name>
</gene>
<evidence type="ECO:0000256" key="5">
    <source>
        <dbReference type="ARBA" id="ARBA00022833"/>
    </source>
</evidence>
<accession>A0AAU9JUN6</accession>
<dbReference type="GO" id="GO:0008270">
    <property type="term" value="F:zinc ion binding"/>
    <property type="evidence" value="ECO:0007669"/>
    <property type="project" value="UniProtKB-KW"/>
</dbReference>
<evidence type="ECO:0000256" key="2">
    <source>
        <dbReference type="ARBA" id="ARBA00022723"/>
    </source>
</evidence>
<dbReference type="AlphaFoldDB" id="A0AAU9JUN6"/>
<evidence type="ECO:0000256" key="6">
    <source>
        <dbReference type="ARBA" id="ARBA00022989"/>
    </source>
</evidence>
<keyword evidence="9" id="KW-0325">Glycoprotein</keyword>
<keyword evidence="15" id="KW-1185">Reference proteome</keyword>
<sequence length="177" mass="20530">MFYWKIIWHHPYLIMQSGQSSTCPCSSYQLGNGICDKKCNTHECEWDNGDCNSSHSSSSIITYVIIMTTFLFFLIAAVAFIYLMKRYKRRISKVSPEILENYEFVAKFATKALISFSVQTEDETRDCNAICAICLEVLQKGDIKLITSCSHEFHAECIDQWLKWSEKKWCPCCKQEI</sequence>
<evidence type="ECO:0000256" key="10">
    <source>
        <dbReference type="ARBA" id="ARBA00046288"/>
    </source>
</evidence>
<dbReference type="Gene3D" id="3.30.40.10">
    <property type="entry name" value="Zinc/RING finger domain, C3HC4 (zinc finger)"/>
    <property type="match status" value="1"/>
</dbReference>
<dbReference type="InterPro" id="IPR013083">
    <property type="entry name" value="Znf_RING/FYVE/PHD"/>
</dbReference>
<evidence type="ECO:0000256" key="1">
    <source>
        <dbReference type="ARBA" id="ARBA00022692"/>
    </source>
</evidence>
<evidence type="ECO:0000259" key="13">
    <source>
        <dbReference type="PROSITE" id="PS50089"/>
    </source>
</evidence>
<evidence type="ECO:0000313" key="14">
    <source>
        <dbReference type="EMBL" id="CAG9330570.1"/>
    </source>
</evidence>
<keyword evidence="5" id="KW-0862">Zinc</keyword>
<keyword evidence="6 12" id="KW-1133">Transmembrane helix</keyword>
<dbReference type="InterPro" id="IPR000800">
    <property type="entry name" value="Notch_dom"/>
</dbReference>
<comment type="subcellular location">
    <subcellularLocation>
        <location evidence="10">Endomembrane system</location>
        <topology evidence="10">Single-pass type I membrane protein</topology>
    </subcellularLocation>
</comment>
<feature type="domain" description="RING-type" evidence="13">
    <location>
        <begin position="131"/>
        <end position="174"/>
    </location>
</feature>
<evidence type="ECO:0000256" key="3">
    <source>
        <dbReference type="ARBA" id="ARBA00022737"/>
    </source>
</evidence>
<keyword evidence="8" id="KW-1015">Disulfide bond</keyword>
<name>A0AAU9JUN6_9CILI</name>
<evidence type="ECO:0000256" key="8">
    <source>
        <dbReference type="ARBA" id="ARBA00023157"/>
    </source>
</evidence>
<protein>
    <recommendedName>
        <fullName evidence="13">RING-type domain-containing protein</fullName>
    </recommendedName>
</protein>
<evidence type="ECO:0000256" key="12">
    <source>
        <dbReference type="SAM" id="Phobius"/>
    </source>
</evidence>
<organism evidence="14 15">
    <name type="scientific">Blepharisma stoltei</name>
    <dbReference type="NCBI Taxonomy" id="1481888"/>
    <lineage>
        <taxon>Eukaryota</taxon>
        <taxon>Sar</taxon>
        <taxon>Alveolata</taxon>
        <taxon>Ciliophora</taxon>
        <taxon>Postciliodesmatophora</taxon>
        <taxon>Heterotrichea</taxon>
        <taxon>Heterotrichida</taxon>
        <taxon>Blepharismidae</taxon>
        <taxon>Blepharisma</taxon>
    </lineage>
</organism>
<dbReference type="Gene3D" id="3.30.300.320">
    <property type="match status" value="1"/>
</dbReference>
<dbReference type="GO" id="GO:0012505">
    <property type="term" value="C:endomembrane system"/>
    <property type="evidence" value="ECO:0007669"/>
    <property type="project" value="UniProtKB-SubCell"/>
</dbReference>
<dbReference type="InterPro" id="IPR052788">
    <property type="entry name" value="RING-type_E3_ligase_ATL"/>
</dbReference>
<dbReference type="SMART" id="SM00184">
    <property type="entry name" value="RING"/>
    <property type="match status" value="1"/>
</dbReference>
<dbReference type="PANTHER" id="PTHR45798">
    <property type="entry name" value="RING-H2 FINGER PROTEIN ATL61-RELATED-RELATED"/>
    <property type="match status" value="1"/>
</dbReference>
<reference evidence="14" key="1">
    <citation type="submission" date="2021-09" db="EMBL/GenBank/DDBJ databases">
        <authorList>
            <consortium name="AG Swart"/>
            <person name="Singh M."/>
            <person name="Singh A."/>
            <person name="Seah K."/>
            <person name="Emmerich C."/>
        </authorList>
    </citation>
    <scope>NUCLEOTIDE SEQUENCE</scope>
    <source>
        <strain evidence="14">ATCC30299</strain>
    </source>
</reference>
<evidence type="ECO:0000256" key="9">
    <source>
        <dbReference type="ARBA" id="ARBA00023180"/>
    </source>
</evidence>
<dbReference type="PANTHER" id="PTHR45798:SF97">
    <property type="entry name" value="ALCOHOL-SENSITIVE RING FINGER PROTEIN 1"/>
    <property type="match status" value="1"/>
</dbReference>
<evidence type="ECO:0000256" key="11">
    <source>
        <dbReference type="PROSITE-ProRule" id="PRU00175"/>
    </source>
</evidence>
<keyword evidence="2" id="KW-0479">Metal-binding</keyword>
<proteinExistence type="predicted"/>
<dbReference type="PROSITE" id="PS50089">
    <property type="entry name" value="ZF_RING_2"/>
    <property type="match status" value="1"/>
</dbReference>
<dbReference type="Proteomes" id="UP001162131">
    <property type="component" value="Unassembled WGS sequence"/>
</dbReference>
<feature type="transmembrane region" description="Helical" evidence="12">
    <location>
        <begin position="60"/>
        <end position="83"/>
    </location>
</feature>